<evidence type="ECO:0000313" key="8">
    <source>
        <dbReference type="EMBL" id="KAJ4396978.1"/>
    </source>
</evidence>
<dbReference type="AlphaFoldDB" id="A0A9W9D1F7"/>
<feature type="transmembrane region" description="Helical" evidence="6">
    <location>
        <begin position="304"/>
        <end position="325"/>
    </location>
</feature>
<evidence type="ECO:0000256" key="1">
    <source>
        <dbReference type="ARBA" id="ARBA00004141"/>
    </source>
</evidence>
<dbReference type="PROSITE" id="PS50850">
    <property type="entry name" value="MFS"/>
    <property type="match status" value="1"/>
</dbReference>
<keyword evidence="3 6" id="KW-0812">Transmembrane</keyword>
<feature type="transmembrane region" description="Helical" evidence="6">
    <location>
        <begin position="101"/>
        <end position="118"/>
    </location>
</feature>
<evidence type="ECO:0000256" key="4">
    <source>
        <dbReference type="ARBA" id="ARBA00022989"/>
    </source>
</evidence>
<feature type="transmembrane region" description="Helical" evidence="6">
    <location>
        <begin position="31"/>
        <end position="54"/>
    </location>
</feature>
<sequence length="450" mass="49267">MPPDLKCEGTIDATDTPPTTPQEYTVFNKNAIRIIVLLCAVAGFFSPFSAFTYFPAIDYIGKDLGVSLQLMDLTITMFLVVQGIAPAILGDLADQVGRRPVYLLVLVVYFAASVGLALQRSYPALLVLRMVQSFGSSGTIALGIMVVADLAPPHDRGRYIGAMLSGPNSGPSFGPVLGGILAELTGWPWIFWLLAIMGGASLFPFFVLFPETCRNIVGNGSLDGGGRLNKPLAHVLSPMREGRAHDKKPTHRLQRFPNPFKCLRIVARRHDALLLVSNALFYLTYSCVQASLATLVMQHYGLNALQAGLCYLPYGVASIIASYLVGKVLDLDYRITARHEGITIDKIAGDALISFPIERARIRSVWYFIFCDLPHAECRPPPDRNRPRKRRRECHALPRAAAGVVCLQPLFDTIGVGWAFTTLGLLSGLSVPMLLVLRSLGPKWRGCVWN</sequence>
<evidence type="ECO:0000256" key="3">
    <source>
        <dbReference type="ARBA" id="ARBA00022692"/>
    </source>
</evidence>
<feature type="transmembrane region" description="Helical" evidence="6">
    <location>
        <begin position="417"/>
        <end position="437"/>
    </location>
</feature>
<protein>
    <recommendedName>
        <fullName evidence="7">Major facilitator superfamily (MFS) profile domain-containing protein</fullName>
    </recommendedName>
</protein>
<dbReference type="InterPro" id="IPR011701">
    <property type="entry name" value="MFS"/>
</dbReference>
<evidence type="ECO:0000256" key="2">
    <source>
        <dbReference type="ARBA" id="ARBA00022448"/>
    </source>
</evidence>
<dbReference type="InterPro" id="IPR020846">
    <property type="entry name" value="MFS_dom"/>
</dbReference>
<keyword evidence="5 6" id="KW-0472">Membrane</keyword>
<proteinExistence type="predicted"/>
<keyword evidence="4 6" id="KW-1133">Transmembrane helix</keyword>
<feature type="transmembrane region" description="Helical" evidence="6">
    <location>
        <begin position="66"/>
        <end position="89"/>
    </location>
</feature>
<reference evidence="8" key="1">
    <citation type="submission" date="2022-10" db="EMBL/GenBank/DDBJ databases">
        <title>Tapping the CABI collections for fungal endophytes: first genome assemblies for Collariella, Neodidymelliopsis, Ascochyta clinopodiicola, Didymella pomorum, Didymosphaeria variabile, Neocosmospora piperis and Neocucurbitaria cava.</title>
        <authorList>
            <person name="Hill R."/>
        </authorList>
    </citation>
    <scope>NUCLEOTIDE SEQUENCE</scope>
    <source>
        <strain evidence="8">IMI 355082</strain>
    </source>
</reference>
<dbReference type="FunFam" id="1.20.1720.10:FF:000009">
    <property type="entry name" value="MFS multidrug transporter"/>
    <property type="match status" value="1"/>
</dbReference>
<dbReference type="PANTHER" id="PTHR23502">
    <property type="entry name" value="MAJOR FACILITATOR SUPERFAMILY"/>
    <property type="match status" value="1"/>
</dbReference>
<gene>
    <name evidence="8" type="ORF">N0V93_001202</name>
</gene>
<feature type="transmembrane region" description="Helical" evidence="6">
    <location>
        <begin position="189"/>
        <end position="209"/>
    </location>
</feature>
<dbReference type="OrthoDB" id="440553at2759"/>
<dbReference type="InterPro" id="IPR036259">
    <property type="entry name" value="MFS_trans_sf"/>
</dbReference>
<feature type="domain" description="Major facilitator superfamily (MFS) profile" evidence="7">
    <location>
        <begin position="35"/>
        <end position="450"/>
    </location>
</feature>
<comment type="subcellular location">
    <subcellularLocation>
        <location evidence="1">Membrane</location>
        <topology evidence="1">Multi-pass membrane protein</topology>
    </subcellularLocation>
</comment>
<dbReference type="GO" id="GO:0005886">
    <property type="term" value="C:plasma membrane"/>
    <property type="evidence" value="ECO:0007669"/>
    <property type="project" value="TreeGrafter"/>
</dbReference>
<dbReference type="GO" id="GO:0022857">
    <property type="term" value="F:transmembrane transporter activity"/>
    <property type="evidence" value="ECO:0007669"/>
    <property type="project" value="InterPro"/>
</dbReference>
<evidence type="ECO:0000256" key="5">
    <source>
        <dbReference type="ARBA" id="ARBA00023136"/>
    </source>
</evidence>
<feature type="transmembrane region" description="Helical" evidence="6">
    <location>
        <begin position="130"/>
        <end position="148"/>
    </location>
</feature>
<organism evidence="8 9">
    <name type="scientific">Gnomoniopsis smithogilvyi</name>
    <dbReference type="NCBI Taxonomy" id="1191159"/>
    <lineage>
        <taxon>Eukaryota</taxon>
        <taxon>Fungi</taxon>
        <taxon>Dikarya</taxon>
        <taxon>Ascomycota</taxon>
        <taxon>Pezizomycotina</taxon>
        <taxon>Sordariomycetes</taxon>
        <taxon>Sordariomycetidae</taxon>
        <taxon>Diaporthales</taxon>
        <taxon>Gnomoniaceae</taxon>
        <taxon>Gnomoniopsis</taxon>
    </lineage>
</organism>
<accession>A0A9W9D1F7</accession>
<dbReference type="PANTHER" id="PTHR23502:SF51">
    <property type="entry name" value="QUINIDINE RESISTANCE PROTEIN 1-RELATED"/>
    <property type="match status" value="1"/>
</dbReference>
<keyword evidence="9" id="KW-1185">Reference proteome</keyword>
<dbReference type="SUPFAM" id="SSF103473">
    <property type="entry name" value="MFS general substrate transporter"/>
    <property type="match status" value="1"/>
</dbReference>
<evidence type="ECO:0000259" key="7">
    <source>
        <dbReference type="PROSITE" id="PS50850"/>
    </source>
</evidence>
<evidence type="ECO:0000256" key="6">
    <source>
        <dbReference type="SAM" id="Phobius"/>
    </source>
</evidence>
<evidence type="ECO:0000313" key="9">
    <source>
        <dbReference type="Proteomes" id="UP001140453"/>
    </source>
</evidence>
<dbReference type="Gene3D" id="1.20.1720.10">
    <property type="entry name" value="Multidrug resistance protein D"/>
    <property type="match status" value="1"/>
</dbReference>
<dbReference type="Proteomes" id="UP001140453">
    <property type="component" value="Unassembled WGS sequence"/>
</dbReference>
<feature type="transmembrane region" description="Helical" evidence="6">
    <location>
        <begin position="272"/>
        <end position="292"/>
    </location>
</feature>
<comment type="caution">
    <text evidence="8">The sequence shown here is derived from an EMBL/GenBank/DDBJ whole genome shotgun (WGS) entry which is preliminary data.</text>
</comment>
<name>A0A9W9D1F7_9PEZI</name>
<dbReference type="Gene3D" id="1.20.1250.20">
    <property type="entry name" value="MFS general substrate transporter like domains"/>
    <property type="match status" value="1"/>
</dbReference>
<dbReference type="Pfam" id="PF07690">
    <property type="entry name" value="MFS_1"/>
    <property type="match status" value="1"/>
</dbReference>
<dbReference type="EMBL" id="JAPEVB010000001">
    <property type="protein sequence ID" value="KAJ4396978.1"/>
    <property type="molecule type" value="Genomic_DNA"/>
</dbReference>
<keyword evidence="2" id="KW-0813">Transport</keyword>